<proteinExistence type="predicted"/>
<keyword evidence="1" id="KW-0812">Transmembrane</keyword>
<dbReference type="PANTHER" id="PTHR36922:SF1">
    <property type="entry name" value="DUF1993 DOMAIN-CONTAINING PROTEIN"/>
    <property type="match status" value="1"/>
</dbReference>
<dbReference type="Pfam" id="PF09351">
    <property type="entry name" value="DUF1993"/>
    <property type="match status" value="1"/>
</dbReference>
<organism evidence="2 3">
    <name type="scientific">Kaistia dalseonensis</name>
    <dbReference type="NCBI Taxonomy" id="410840"/>
    <lineage>
        <taxon>Bacteria</taxon>
        <taxon>Pseudomonadati</taxon>
        <taxon>Pseudomonadota</taxon>
        <taxon>Alphaproteobacteria</taxon>
        <taxon>Hyphomicrobiales</taxon>
        <taxon>Kaistiaceae</taxon>
        <taxon>Kaistia</taxon>
    </lineage>
</organism>
<keyword evidence="3" id="KW-1185">Reference proteome</keyword>
<dbReference type="SUPFAM" id="SSF109854">
    <property type="entry name" value="DinB/YfiT-like putative metalloenzymes"/>
    <property type="match status" value="1"/>
</dbReference>
<comment type="caution">
    <text evidence="2">The sequence shown here is derived from an EMBL/GenBank/DDBJ whole genome shotgun (WGS) entry which is preliminary data.</text>
</comment>
<keyword evidence="1" id="KW-0472">Membrane</keyword>
<feature type="transmembrane region" description="Helical" evidence="1">
    <location>
        <begin position="149"/>
        <end position="168"/>
    </location>
</feature>
<name>A0ABU0H614_9HYPH</name>
<evidence type="ECO:0000313" key="3">
    <source>
        <dbReference type="Proteomes" id="UP001241603"/>
    </source>
</evidence>
<dbReference type="InterPro" id="IPR034660">
    <property type="entry name" value="DinB/YfiT-like"/>
</dbReference>
<dbReference type="Gene3D" id="1.20.120.450">
    <property type="entry name" value="dinb family like domain"/>
    <property type="match status" value="1"/>
</dbReference>
<sequence>MTLSMYGASVPVFISMLENSSAILGKAEAFAVEKGLDPAGLLRLRLAPDMLPLVLQVHIITDGARGSAARLAGRPLPSAEALDFAVFNRGDEGQFSAAEESFAALGARLQRSLDYLRALRPDEIDGSEERPVVLAMGGRTRSFEGLPFLLHYALPNFYFHVAMIYAILRHAGVALGKRDYEGAPVYVSGAR</sequence>
<protein>
    <recommendedName>
        <fullName evidence="4">DUF1993 domain-containing protein</fullName>
    </recommendedName>
</protein>
<dbReference type="PANTHER" id="PTHR36922">
    <property type="entry name" value="BLL2446 PROTEIN"/>
    <property type="match status" value="1"/>
</dbReference>
<dbReference type="Proteomes" id="UP001241603">
    <property type="component" value="Unassembled WGS sequence"/>
</dbReference>
<dbReference type="RefSeq" id="WP_266348686.1">
    <property type="nucleotide sequence ID" value="NZ_JAPKNG010000003.1"/>
</dbReference>
<gene>
    <name evidence="2" type="ORF">QO014_002140</name>
</gene>
<dbReference type="EMBL" id="JAUSVO010000003">
    <property type="protein sequence ID" value="MDQ0437748.1"/>
    <property type="molecule type" value="Genomic_DNA"/>
</dbReference>
<evidence type="ECO:0008006" key="4">
    <source>
        <dbReference type="Google" id="ProtNLM"/>
    </source>
</evidence>
<keyword evidence="1" id="KW-1133">Transmembrane helix</keyword>
<evidence type="ECO:0000256" key="1">
    <source>
        <dbReference type="SAM" id="Phobius"/>
    </source>
</evidence>
<dbReference type="InterPro" id="IPR018531">
    <property type="entry name" value="DUF1993"/>
</dbReference>
<reference evidence="2 3" key="1">
    <citation type="submission" date="2023-07" db="EMBL/GenBank/DDBJ databases">
        <title>Genomic Encyclopedia of Type Strains, Phase IV (KMG-IV): sequencing the most valuable type-strain genomes for metagenomic binning, comparative biology and taxonomic classification.</title>
        <authorList>
            <person name="Goeker M."/>
        </authorList>
    </citation>
    <scope>NUCLEOTIDE SEQUENCE [LARGE SCALE GENOMIC DNA]</scope>
    <source>
        <strain evidence="2 3">B6-8</strain>
    </source>
</reference>
<accession>A0ABU0H614</accession>
<evidence type="ECO:0000313" key="2">
    <source>
        <dbReference type="EMBL" id="MDQ0437748.1"/>
    </source>
</evidence>